<dbReference type="InterPro" id="IPR011856">
    <property type="entry name" value="tRNA_endonuc-like_dom_sf"/>
</dbReference>
<protein>
    <recommendedName>
        <fullName evidence="1">Card1 endonuclease domain-containing protein</fullName>
    </recommendedName>
</protein>
<dbReference type="Pfam" id="PF09002">
    <property type="entry name" value="Card1_endonuc"/>
    <property type="match status" value="1"/>
</dbReference>
<dbReference type="InterPro" id="IPR011335">
    <property type="entry name" value="Restrct_endonuc-II-like"/>
</dbReference>
<evidence type="ECO:0000259" key="1">
    <source>
        <dbReference type="Pfam" id="PF09002"/>
    </source>
</evidence>
<dbReference type="SUPFAM" id="SSF52980">
    <property type="entry name" value="Restriction endonuclease-like"/>
    <property type="match status" value="1"/>
</dbReference>
<keyword evidence="3" id="KW-1185">Reference proteome</keyword>
<dbReference type="KEGG" id="acy:Anacy_5656"/>
<dbReference type="HOGENOM" id="CLU_628411_0_0_3"/>
<feature type="domain" description="Card1 endonuclease" evidence="1">
    <location>
        <begin position="282"/>
        <end position="403"/>
    </location>
</feature>
<organism evidence="2 3">
    <name type="scientific">Anabaena cylindrica (strain ATCC 27899 / PCC 7122)</name>
    <dbReference type="NCBI Taxonomy" id="272123"/>
    <lineage>
        <taxon>Bacteria</taxon>
        <taxon>Bacillati</taxon>
        <taxon>Cyanobacteriota</taxon>
        <taxon>Cyanophyceae</taxon>
        <taxon>Nostocales</taxon>
        <taxon>Nostocaceae</taxon>
        <taxon>Anabaena</taxon>
    </lineage>
</organism>
<dbReference type="Gene3D" id="3.40.1350.10">
    <property type="match status" value="1"/>
</dbReference>
<geneLocation type="plasmid" evidence="2 3">
    <name>pANACY.01</name>
</geneLocation>
<dbReference type="EMBL" id="CP003660">
    <property type="protein sequence ID" value="AFZ60963.1"/>
    <property type="molecule type" value="Genomic_DNA"/>
</dbReference>
<evidence type="ECO:0000313" key="2">
    <source>
        <dbReference type="EMBL" id="AFZ60963.1"/>
    </source>
</evidence>
<dbReference type="InterPro" id="IPR015093">
    <property type="entry name" value="Card1_endonucl_dom"/>
</dbReference>
<dbReference type="AlphaFoldDB" id="K9ZNZ4"/>
<evidence type="ECO:0000313" key="3">
    <source>
        <dbReference type="Proteomes" id="UP000010474"/>
    </source>
</evidence>
<dbReference type="OrthoDB" id="9797116at2"/>
<sequence>MSISELDKYKVDHLFLLIGENPLPNYITAQILLKDGGTVYLVHSTDTTSKAASLERMLKAVNVKPISLGRQEANSCVIQDKIQTEVKNILKKHPNHTFGLNYTGGTKAMSVHSYRALFDISEVSNPVFSYLDARSLQMLIEREDDTPKSEIIKIQVKLEELFNLHELPWKKNKRPNPKPVLHDAAQEFLNAYLSVTPRNTDNTAEQWWKWCKTQLHPQTKDKYGFWYPETELMKISGITLDGAPENIKNILHQYQMLNSKGELDMQASKNQGFGELSDFCAWLSGVWLEHYVLHQIKNISANFLSIHESAMSFHIDDPNNRDDRYDRFEFDVAFMRDYQLFALSCTTAGDKSTCKQKLFEAHLRARQLGGDEARVGLVCFHNNPERVKRDLEATIRDKKIVVFGSPDLKPDKFVKKMQQWIHDNSPIL</sequence>
<dbReference type="PATRIC" id="fig|272123.3.peg.6125"/>
<dbReference type="GO" id="GO:0003676">
    <property type="term" value="F:nucleic acid binding"/>
    <property type="evidence" value="ECO:0007669"/>
    <property type="project" value="InterPro"/>
</dbReference>
<keyword evidence="2" id="KW-0614">Plasmid</keyword>
<accession>K9ZNZ4</accession>
<proteinExistence type="predicted"/>
<gene>
    <name evidence="2" type="ordered locus">Anacy_5656</name>
</gene>
<dbReference type="Gene3D" id="3.40.50.10770">
    <property type="entry name" value="Hypothetical protein VC1899 like domain (Restriction endonuclease-like)"/>
    <property type="match status" value="1"/>
</dbReference>
<reference evidence="3" key="1">
    <citation type="journal article" date="2013" name="Proc. Natl. Acad. Sci. U.S.A.">
        <title>Improving the coverage of the cyanobacterial phylum using diversity-driven genome sequencing.</title>
        <authorList>
            <person name="Shih P.M."/>
            <person name="Wu D."/>
            <person name="Latifi A."/>
            <person name="Axen S.D."/>
            <person name="Fewer D.P."/>
            <person name="Talla E."/>
            <person name="Calteau A."/>
            <person name="Cai F."/>
            <person name="Tandeau de Marsac N."/>
            <person name="Rippka R."/>
            <person name="Herdman M."/>
            <person name="Sivonen K."/>
            <person name="Coursin T."/>
            <person name="Laurent T."/>
            <person name="Goodwin L."/>
            <person name="Nolan M."/>
            <person name="Davenport K.W."/>
            <person name="Han C.S."/>
            <person name="Rubin E.M."/>
            <person name="Eisen J.A."/>
            <person name="Woyke T."/>
            <person name="Gugger M."/>
            <person name="Kerfeld C.A."/>
        </authorList>
    </citation>
    <scope>NUCLEOTIDE SEQUENCE [LARGE SCALE GENOMIC DNA]</scope>
    <source>
        <strain evidence="3">ATCC 27899 / PCC 7122</strain>
    </source>
</reference>
<dbReference type="RefSeq" id="WP_015217575.1">
    <property type="nucleotide sequence ID" value="NC_019772.1"/>
</dbReference>
<dbReference type="Proteomes" id="UP000010474">
    <property type="component" value="Plasmid pANACY.01"/>
</dbReference>
<name>K9ZNZ4_ANACC</name>